<sequence>MRGRTSLNWRRKPRKGRITWGSEGKKSYTSGKQSNEQKRLPAYRTE</sequence>
<protein>
    <submittedName>
        <fullName evidence="2">Uncharacterized protein</fullName>
    </submittedName>
</protein>
<accession>A0AAV0QZS8</accession>
<feature type="region of interest" description="Disordered" evidence="1">
    <location>
        <begin position="1"/>
        <end position="46"/>
    </location>
</feature>
<evidence type="ECO:0000313" key="2">
    <source>
        <dbReference type="EMBL" id="CAI0549658.1"/>
    </source>
</evidence>
<dbReference type="AlphaFoldDB" id="A0AAV0QZS8"/>
<gene>
    <name evidence="2" type="ORF">LITE_LOCUS45246</name>
</gene>
<reference evidence="2" key="1">
    <citation type="submission" date="2022-08" db="EMBL/GenBank/DDBJ databases">
        <authorList>
            <person name="Gutierrez-Valencia J."/>
        </authorList>
    </citation>
    <scope>NUCLEOTIDE SEQUENCE</scope>
</reference>
<feature type="compositionally biased region" description="Basic and acidic residues" evidence="1">
    <location>
        <begin position="35"/>
        <end position="46"/>
    </location>
</feature>
<evidence type="ECO:0000313" key="3">
    <source>
        <dbReference type="Proteomes" id="UP001154282"/>
    </source>
</evidence>
<name>A0AAV0QZS8_9ROSI</name>
<keyword evidence="3" id="KW-1185">Reference proteome</keyword>
<dbReference type="EMBL" id="CAMGYJ010000010">
    <property type="protein sequence ID" value="CAI0549658.1"/>
    <property type="molecule type" value="Genomic_DNA"/>
</dbReference>
<feature type="compositionally biased region" description="Basic residues" evidence="1">
    <location>
        <begin position="1"/>
        <end position="17"/>
    </location>
</feature>
<proteinExistence type="predicted"/>
<evidence type="ECO:0000256" key="1">
    <source>
        <dbReference type="SAM" id="MobiDB-lite"/>
    </source>
</evidence>
<dbReference type="Proteomes" id="UP001154282">
    <property type="component" value="Unassembled WGS sequence"/>
</dbReference>
<organism evidence="2 3">
    <name type="scientific">Linum tenue</name>
    <dbReference type="NCBI Taxonomy" id="586396"/>
    <lineage>
        <taxon>Eukaryota</taxon>
        <taxon>Viridiplantae</taxon>
        <taxon>Streptophyta</taxon>
        <taxon>Embryophyta</taxon>
        <taxon>Tracheophyta</taxon>
        <taxon>Spermatophyta</taxon>
        <taxon>Magnoliopsida</taxon>
        <taxon>eudicotyledons</taxon>
        <taxon>Gunneridae</taxon>
        <taxon>Pentapetalae</taxon>
        <taxon>rosids</taxon>
        <taxon>fabids</taxon>
        <taxon>Malpighiales</taxon>
        <taxon>Linaceae</taxon>
        <taxon>Linum</taxon>
    </lineage>
</organism>
<comment type="caution">
    <text evidence="2">The sequence shown here is derived from an EMBL/GenBank/DDBJ whole genome shotgun (WGS) entry which is preliminary data.</text>
</comment>